<dbReference type="EMBL" id="LCCZ01000044">
    <property type="protein sequence ID" value="KKS42418.1"/>
    <property type="molecule type" value="Genomic_DNA"/>
</dbReference>
<evidence type="ECO:0000313" key="2">
    <source>
        <dbReference type="EMBL" id="KKS42418.1"/>
    </source>
</evidence>
<name>A0A0G1BYC5_9BACT</name>
<evidence type="ECO:0000313" key="3">
    <source>
        <dbReference type="Proteomes" id="UP000034875"/>
    </source>
</evidence>
<protein>
    <recommendedName>
        <fullName evidence="1">Nudix hydrolase domain-containing protein</fullName>
    </recommendedName>
</protein>
<dbReference type="InterPro" id="IPR015797">
    <property type="entry name" value="NUDIX_hydrolase-like_dom_sf"/>
</dbReference>
<evidence type="ECO:0000259" key="1">
    <source>
        <dbReference type="Pfam" id="PF00293"/>
    </source>
</evidence>
<dbReference type="AlphaFoldDB" id="A0A0G1BYC5"/>
<reference evidence="2 3" key="1">
    <citation type="journal article" date="2015" name="Nature">
        <title>rRNA introns, odd ribosomes, and small enigmatic genomes across a large radiation of phyla.</title>
        <authorList>
            <person name="Brown C.T."/>
            <person name="Hug L.A."/>
            <person name="Thomas B.C."/>
            <person name="Sharon I."/>
            <person name="Castelle C.J."/>
            <person name="Singh A."/>
            <person name="Wilkins M.J."/>
            <person name="Williams K.H."/>
            <person name="Banfield J.F."/>
        </authorList>
    </citation>
    <scope>NUCLEOTIDE SEQUENCE [LARGE SCALE GENOMIC DNA]</scope>
</reference>
<dbReference type="Gene3D" id="3.90.79.10">
    <property type="entry name" value="Nucleoside Triphosphate Pyrophosphohydrolase"/>
    <property type="match status" value="1"/>
</dbReference>
<dbReference type="Pfam" id="PF00293">
    <property type="entry name" value="NUDIX"/>
    <property type="match status" value="1"/>
</dbReference>
<accession>A0A0G1BYC5</accession>
<sequence>MDGPKFPAISSGGCSITVKIILTDDRGNIMVVFEKEQFKSRNGLNFFKKSGCGLSGGGIRMDRGEDVLSGAARELLEELGGIADIDHDPDHWVEVPTSLTHKVVFLRATNFRKIQKPIDPDIIGSRWVPWKAFYGQVFFEGRAYKAYTRHVDIVHEVLYQESLQNS</sequence>
<organism evidence="2 3">
    <name type="scientific">candidate division CPR1 bacterium GW2011_GWA2_42_17</name>
    <dbReference type="NCBI Taxonomy" id="1618341"/>
    <lineage>
        <taxon>Bacteria</taxon>
        <taxon>candidate division CPR1</taxon>
    </lineage>
</organism>
<gene>
    <name evidence="2" type="ORF">UV05_C0044G0002</name>
</gene>
<feature type="domain" description="Nudix hydrolase" evidence="1">
    <location>
        <begin position="17"/>
        <end position="133"/>
    </location>
</feature>
<dbReference type="SUPFAM" id="SSF55811">
    <property type="entry name" value="Nudix"/>
    <property type="match status" value="1"/>
</dbReference>
<proteinExistence type="predicted"/>
<dbReference type="Proteomes" id="UP000034875">
    <property type="component" value="Unassembled WGS sequence"/>
</dbReference>
<comment type="caution">
    <text evidence="2">The sequence shown here is derived from an EMBL/GenBank/DDBJ whole genome shotgun (WGS) entry which is preliminary data.</text>
</comment>
<dbReference type="InterPro" id="IPR000086">
    <property type="entry name" value="NUDIX_hydrolase_dom"/>
</dbReference>